<accession>A0ABN9VWU8</accession>
<dbReference type="SUPFAM" id="SSF49562">
    <property type="entry name" value="C2 domain (Calcium/lipid-binding domain, CaLB)"/>
    <property type="match status" value="1"/>
</dbReference>
<dbReference type="Proteomes" id="UP001189429">
    <property type="component" value="Unassembled WGS sequence"/>
</dbReference>
<feature type="transmembrane region" description="Helical" evidence="5">
    <location>
        <begin position="879"/>
        <end position="900"/>
    </location>
</feature>
<organism evidence="9 10">
    <name type="scientific">Prorocentrum cordatum</name>
    <dbReference type="NCBI Taxonomy" id="2364126"/>
    <lineage>
        <taxon>Eukaryota</taxon>
        <taxon>Sar</taxon>
        <taxon>Alveolata</taxon>
        <taxon>Dinophyceae</taxon>
        <taxon>Prorocentrales</taxon>
        <taxon>Prorocentraceae</taxon>
        <taxon>Prorocentrum</taxon>
    </lineage>
</organism>
<dbReference type="InterPro" id="IPR001828">
    <property type="entry name" value="ANF_lig-bd_rcpt"/>
</dbReference>
<dbReference type="EMBL" id="CAUYUJ010017809">
    <property type="protein sequence ID" value="CAK0878082.1"/>
    <property type="molecule type" value="Genomic_DNA"/>
</dbReference>
<feature type="transmembrane region" description="Helical" evidence="5">
    <location>
        <begin position="746"/>
        <end position="769"/>
    </location>
</feature>
<dbReference type="SUPFAM" id="SSF57184">
    <property type="entry name" value="Growth factor receptor domain"/>
    <property type="match status" value="1"/>
</dbReference>
<evidence type="ECO:0000256" key="5">
    <source>
        <dbReference type="SAM" id="Phobius"/>
    </source>
</evidence>
<dbReference type="PANTHER" id="PTHR46967">
    <property type="entry name" value="INSULIN-LIKE GROWTH FACTOR BINDING PROTEIN,N-TERMINAL"/>
    <property type="match status" value="1"/>
</dbReference>
<evidence type="ECO:0000259" key="8">
    <source>
        <dbReference type="Pfam" id="PF07699"/>
    </source>
</evidence>
<dbReference type="CDD" id="cd00185">
    <property type="entry name" value="TNFRSF"/>
    <property type="match status" value="1"/>
</dbReference>
<evidence type="ECO:0000256" key="4">
    <source>
        <dbReference type="ARBA" id="ARBA00023136"/>
    </source>
</evidence>
<keyword evidence="6" id="KW-0732">Signal</keyword>
<comment type="subcellular location">
    <subcellularLocation>
        <location evidence="1">Membrane</location>
    </subcellularLocation>
</comment>
<dbReference type="InterPro" id="IPR009030">
    <property type="entry name" value="Growth_fac_rcpt_cys_sf"/>
</dbReference>
<feature type="chain" id="PRO_5047278183" description="Receptor ligand binding region domain-containing protein" evidence="6">
    <location>
        <begin position="21"/>
        <end position="1415"/>
    </location>
</feature>
<evidence type="ECO:0000256" key="1">
    <source>
        <dbReference type="ARBA" id="ARBA00004370"/>
    </source>
</evidence>
<comment type="caution">
    <text evidence="9">The sequence shown here is derived from an EMBL/GenBank/DDBJ whole genome shotgun (WGS) entry which is preliminary data.</text>
</comment>
<gene>
    <name evidence="9" type="ORF">PCOR1329_LOCUS61961</name>
</gene>
<dbReference type="Gene3D" id="2.60.40.150">
    <property type="entry name" value="C2 domain"/>
    <property type="match status" value="1"/>
</dbReference>
<evidence type="ECO:0008006" key="11">
    <source>
        <dbReference type="Google" id="ProtNLM"/>
    </source>
</evidence>
<name>A0ABN9VWU8_9DINO</name>
<dbReference type="Gene3D" id="2.10.50.10">
    <property type="entry name" value="Tumor Necrosis Factor Receptor, subunit A, domain 2"/>
    <property type="match status" value="3"/>
</dbReference>
<dbReference type="PANTHER" id="PTHR46967:SF2">
    <property type="entry name" value="SUSHI, VON WILLEBRAND FACTOR TYPE A, EGF AND PENTRAXIN DOMAIN-CONTAINING PROTEIN 1-LIKE"/>
    <property type="match status" value="1"/>
</dbReference>
<evidence type="ECO:0000313" key="9">
    <source>
        <dbReference type="EMBL" id="CAK0878082.1"/>
    </source>
</evidence>
<evidence type="ECO:0000259" key="7">
    <source>
        <dbReference type="Pfam" id="PF01094"/>
    </source>
</evidence>
<feature type="signal peptide" evidence="6">
    <location>
        <begin position="1"/>
        <end position="20"/>
    </location>
</feature>
<keyword evidence="4 5" id="KW-0472">Membrane</keyword>
<feature type="domain" description="Receptor ligand binding region" evidence="7">
    <location>
        <begin position="92"/>
        <end position="423"/>
    </location>
</feature>
<keyword evidence="3 5" id="KW-1133">Transmembrane helix</keyword>
<dbReference type="InterPro" id="IPR035892">
    <property type="entry name" value="C2_domain_sf"/>
</dbReference>
<proteinExistence type="predicted"/>
<sequence>MPRASRGLLLALPAAGALFGAGPIETPKEETAAYYPPLSGDLRLGVVAKLTRRSGCGAARVVAATRAVHDVNTRNATFCPAIARLGPADLFNVSFDVMDHGGDSERAIQAGMYFSGIVGKSGFGLYGQPVHGIIGFTTSGASADGAKAMQALGMPMVCYSATSPLLSLRVSGELQYPNFFRVCPGDQNRVRAAARAISQFGYTSVVSFYFSNDYTRSMCNSFASAATFLGMTVVSKEVPTTDGNSGSPPDENAKQRIREVLTEIHEDPSMPRVIMLCAFDAELPEVLRQAESMGLRKREHNYVWFHPDDGGFDDLRDALGTFSVSWIPDSDRTPLFKQAWNSGDLRAGGFEYKLGESICGSSQNESCWAMPRGETWNEDYGDFFRYVDNTTETAQNSFDFCKPYTQFGYDSVVMYSAAMHKGLDTGVFTKESVTSALLEEMLRSLVNDTRYGECLAGGNLAFNADQERNLPFMVKNVYLDADNVARSTDVVMVPYQTSDALLYQASSHLASCSTDYPAEKCFRLDGGGPLSGRFPLGRAATCADGAYWHKGGCVPADLGYYVPKMAAGQAAPYRAQIACPAGSYTNATGQTVCAPSRPGHFASEDSTSEVPCAPGTFSDERGAAVCTECAAGDFQEQRGQTSCSRCEVGRYQDESGRSSCIGCPAGRTTEAITGEAWGATANAHGASDASSCYPCEPGEYSVNNRPCAQCGAGTVAPSYGSTECQQCPAGKSSTEGSAECESPVSYIVGCAVAAKLLAVAAVLLSLSAWRIILIDDISRQGNAVVVTSAGRHLLVQWPMCLVGGSLPVCITAIPVGTRNQLQSVQDAMEGQFRVRRIDQRSLELLTAEGLPIIQRVDASTGRLELPVLMGFLCTGRSNITVAVIVPLLLTAAAAIIYGLPLTARETIAVSISSAACGALALVWRLRAVAGWPHRTTKAVALSQFKKHLTNNRDKYRQLPSLYSASADYCSVMHPRSTSRRFTRKSISSIFADDLRVPSAGHRAVSIGQMVDLTEAFSHFIRDRSMYYVVPELVQPLTQSERLSYAEVAGCGSIDWFVSHFWGDPFAEFVQSLQRHAICEAERILAGSDQPRLSEAVTMPDREVWRVIRYWVCSFSVNQWSVDDELGDAHFEDTPFFQALWNSSCQGTVMVIQETAEPLKRSWCLFEVLQTVSRLDESKTSRFEGLQFATRSGVVNAGTASVDTVLRIAALVGDVYFEHARATQQKDQDMIRKVVQTRGGFAVLNRFVRSAVWDIVLESKRKLETSIYELGCQLRETEFAAHKHFEVTILGASGLRRADPLTSSSPSCVCRVLGSLELEPVQTGAVLDTAFPTWNFGPFHVEAQQVVGSALEFSVLDPDLRCSALLPFDSAWPSGFSGGLRLEGPGALPGATLTVSVAVASSAEQAAEEEEEVFEL</sequence>
<dbReference type="InterPro" id="IPR028082">
    <property type="entry name" value="Peripla_BP_I"/>
</dbReference>
<dbReference type="SUPFAM" id="SSF53822">
    <property type="entry name" value="Periplasmic binding protein-like I"/>
    <property type="match status" value="1"/>
</dbReference>
<dbReference type="CDD" id="cd06268">
    <property type="entry name" value="PBP1_ABC_transporter_LIVBP-like"/>
    <property type="match status" value="1"/>
</dbReference>
<evidence type="ECO:0000256" key="3">
    <source>
        <dbReference type="ARBA" id="ARBA00022989"/>
    </source>
</evidence>
<dbReference type="InterPro" id="IPR011641">
    <property type="entry name" value="Tyr-kin_ephrin_A/B_rcpt-like"/>
</dbReference>
<keyword evidence="10" id="KW-1185">Reference proteome</keyword>
<feature type="transmembrane region" description="Helical" evidence="5">
    <location>
        <begin position="906"/>
        <end position="925"/>
    </location>
</feature>
<evidence type="ECO:0000256" key="6">
    <source>
        <dbReference type="SAM" id="SignalP"/>
    </source>
</evidence>
<dbReference type="SMART" id="SM01411">
    <property type="entry name" value="Ephrin_rec_like"/>
    <property type="match status" value="3"/>
</dbReference>
<dbReference type="Pfam" id="PF01094">
    <property type="entry name" value="ANF_receptor"/>
    <property type="match status" value="1"/>
</dbReference>
<evidence type="ECO:0000256" key="2">
    <source>
        <dbReference type="ARBA" id="ARBA00022692"/>
    </source>
</evidence>
<evidence type="ECO:0000313" key="10">
    <source>
        <dbReference type="Proteomes" id="UP001189429"/>
    </source>
</evidence>
<dbReference type="Gene3D" id="3.40.50.2300">
    <property type="match status" value="1"/>
</dbReference>
<protein>
    <recommendedName>
        <fullName evidence="11">Receptor ligand binding region domain-containing protein</fullName>
    </recommendedName>
</protein>
<keyword evidence="2 5" id="KW-0812">Transmembrane</keyword>
<dbReference type="Pfam" id="PF07699">
    <property type="entry name" value="Ephrin_rec_like"/>
    <property type="match status" value="1"/>
</dbReference>
<feature type="domain" description="Tyrosine-protein kinase ephrin type A/B receptor-like" evidence="8">
    <location>
        <begin position="638"/>
        <end position="671"/>
    </location>
</feature>
<reference evidence="9" key="1">
    <citation type="submission" date="2023-10" db="EMBL/GenBank/DDBJ databases">
        <authorList>
            <person name="Chen Y."/>
            <person name="Shah S."/>
            <person name="Dougan E. K."/>
            <person name="Thang M."/>
            <person name="Chan C."/>
        </authorList>
    </citation>
    <scope>NUCLEOTIDE SEQUENCE [LARGE SCALE GENOMIC DNA]</scope>
</reference>